<feature type="compositionally biased region" description="Acidic residues" evidence="15">
    <location>
        <begin position="2966"/>
        <end position="2977"/>
    </location>
</feature>
<feature type="compositionally biased region" description="Low complexity" evidence="15">
    <location>
        <begin position="2649"/>
        <end position="2660"/>
    </location>
</feature>
<keyword evidence="19" id="KW-1185">Reference proteome</keyword>
<feature type="transmembrane region" description="Helical" evidence="16">
    <location>
        <begin position="3563"/>
        <end position="3585"/>
    </location>
</feature>
<feature type="compositionally biased region" description="Basic residues" evidence="15">
    <location>
        <begin position="2579"/>
        <end position="2592"/>
    </location>
</feature>
<sequence length="3595" mass="397908">MNAQQQKEAEQKQQRRPPTPPKAPPPSLSGDCGDPDYEIIEFPTRPQAQKPSTPGVTYKCALCGTENVFARCDICNGNYCEACDDMNHKHPKRKNHVRRRILTDLATKTRPPLPPKGDNLSSPPPIPPPRRNRKNAQADGVLSTIGTGELPEGDAESIRMLVAGFHRGQWKPSCEGRESHILTIPATVAHFTSFSSFALVRLVDLIPLARIDLLETVEALSRERYRKYQEAMRAQDANRRRHPPPDISRDTLNARPLSIGSPKLTPPAPPPPPPRSMMQSTSVCDLSSPHMWNPGMHQAQSMAHLGPGGMPIMWYPPNPPWDVTMGGSTMSLNHPAMWGYPMGFPPSQMLPPHYPGSLSRPHSPARSVKSSRRSRVASPSPSLKSRKSLASRSRSRRSQGSPSDASSEDSGDSDFDDRLSKSSRRGRQRSYHEDDGSRSLLNRNRRERLVSEEKMAGAEDQWLENHSVKRYPISGPKSYDEFQRNTVNLRRRYDQDERRLSRLDSRLDRVQNGSYRRRRSTDDESSDRRSTLQTRSRVTSSSDDHFERSEIPVPRRRDDEVAPRRASSVRREIALDNLERSSRRDSRRSSIDSDTPISRKTPSREVSRKIEEAERIDHSRHIRDEDDVPRATRNLRSREPSRDREIVSRRNSSLRKESSSVEETERTGVRRASHDSDQSTRKTPSRESVSRKIRENEVQDATRSATKNPEEARRRSVEREKRSEEASVKKMENERGKHLERTSSIGKEEKRETLTNVDQQKSKEAKSKEEPSATMEIPKEEWACEHCTFINDLKDRVCVVCCKTRSSALPPSNEENQEDVPSDVSEIPKTNELAIISSNVSEPSPDLEKRTSLLKISNSEESGDSGSTKNKEFNLKRFDVKKDAECLFQEQTRVANSPDLYPRTIQEQYLQQLINAPNRDRTRRNSIDSAHLYYRSREPSQPRFFEAAGPSSQGVSTLRQGLEIVELLREAEKHGYSTDDVQVALSQGASDPIDWLKTQWPHLVETVQVLASTQGKELKENNIGVLSDVEAKEALRVAKGDVWSAVAMAVQRRQLKCEEIMKKGNFAMAEVVKALENNSGAEDAALFELQKNQLKPFLMRIWGPPVGVENDEAAPREDTAGAVGGGTDGSEQVTNVSDAEARKQVMSPIVENFITLQADFQKQLAALKQLTDNWQHEKDPLNTLGNKPDNLYEVNTDDRTVLIDKNLVPRAVQDLNVANTVKTLENEKSKRATPDDAKLLTIDKTGILIATERQDQNNNFTVKAINNETQKPTESSSNQNRIDDGQELTKMEKVPHVEENEAVRLKEHQAESAGNIDQISPTADSEIVDATVVLKDHDQTISSPTSSIQKDSPNQSESLPEKNPNEQRTKEISVPDANTKEGRNIDEVEAVSSRNVEKELSHKAEAGTTDVTISKENIKQTVAMSSEVAAAKREDGGSRAKESETTSQKRSDAGQSNQEADKACSSHSMENETPSRKTSDPHQRAAQVDKGSSSAESIPLHASVSGHDLPQSTSKTSESTRESPRAEIERNVTDQTPEKLTASTELIGTLKNSTEEDDNANREAASEETAGSSDILRPTKEDTKVESSNIIAEGAQSPIIAAENGSTNQSSENVSPEASAKGNETQVATVEALLSVVKSLPEQLLGPFISAMQMLSSKKSCNETDPANVLEDRNPSPLRSSFETGSGKNENVPLGKVENAGELGSDVAGTETTETTAADIKKLQDLEMVRKNENGDSISRTNVGGGTTEGKFNKIRVPGEVAAQLQSEEKIETAIIKVSSRKCSPEVAVTNDTNNDEKFEKTSAQSQMALNINSKATEIDSSHHHSHADVNPEIHTPDDPSIHERSSSEEADKSFANDIKDPRFNNASLNGVSLTSDSSTRHNETIGAQSLSDETSSSFVRDSGTSESSDMRMSTVETLASDDNRVKLIDASLVTDNRRPEGNVVVPGRKLHDNNHTNSVVTQATASLQSANLEDNSTGHAVSENSRIESRNISGDDFVNDSGHVRCEANGGDKISEDSKIVRDEISEESTVASRDSSKDSGISETISVTPKTAVTSKDSEIDGILAESLEISMDSAITHAISENNEISENSRNIISDVDLEIIVSEGSKDFTPNSNESKVSVQESLKNPPSDSNIVVHEVLENPKTNPRNISKQPDINTRKLPEESEVQEIPNKATLIVHEIPTPALHVSEKVEQPMSVACHIPRCNDKIDTSPINLASRSVNSKETAEQINVKLKPEEDHPVSLSPSKINSVTKDCPLEINEDSSTIVEQNNLNKSMTAIGPRDEPKIKQNDQEIVSSSISNIVETNKAREALVNTEPAVVTISSDPSRISGSSLNSHALDSETVNKLNSTDTNNVPKCLVTPNNDISYNAKSNSSEENRTIELNLTDTNRETYFVPNVPRNLDKHASSIACNDGSIAKEDSNGNASHLCPLASSEIEEDEKRNTELFVKIVNSANVLEFESSVESSNNLETERSIVNNISDVPPGVPETIEIKIIECPMIAVNDCAPIKIVESSSESEAKLPIETVKLQTESAAEARKIVKISGESAANDENNEVDANEVDKTVTSRVAVKERSKSPAKKVGRRRSPVKVVKKPTGIPRRNFGKVSPRGTTVAKARETAAEITRRSSTLSPNQTSMRSPGKTTKIVKNVPSNNSPVNKTRLLINSRQKQIPKSSKTTGTRAIVEKKSTILSTLSKGCEQIKKSIVPVNDKNKEMTVEKSAKGGNILKSSFLSKIPVFVARRRSLRQVQEAPKSSQPTSKTVSGDGFTSAKPSIIQQIARKSHSSGNALKISAKRETDSDNVGNLNSRKTTIVKTEATRTTTFDRNEKMKSAMIPEKNDEEVVATKSNSADQTISKESHFNDTTSSEEYELEEASDNDSSTSNFEDATESDISETEKQLSDCTLDSMEELTDAEIMLQETINAIKAKISDSEFEDSENEYITDNESQEDSNSSEISIDIKDSSFEEEEEEEEEKEVGEQLKKDKEIDDEKLNYSISSEEDETLRADNVDVKNQRRQMTNFHDLDNNATETLKDIASETHSIKKLEEQLAPLKNGRDTITDKSNKPGEKLETNNNSGKNVQNKTDSKTEVAKARRTSDKRVKTSRRASTGCDKGADQGGTSKKRFSLVASCIRRFEGEEKTEREYVESRSGNLKTGGSPKTEREVSRRQLSESLVDFVSVSSIQISSILFARQLKERHVCCFQCSSGFYADPDQKRLICPDCRSVTCALCRRPWEKQHQGITCEQFAAWKDENDPDNQAAGLAKHLADNGIDCPKCKFRYSLSRGGKIFEPVQLQQLLKDNGIEYDTEGPAGERKCKVQLQKETPTGVVDAVCNSDVVEGHAGLCRIHYIEYLVRKIRETQLEPLPLLNIDDLETCVKRAGIKLPPNWYGRNPEHYRRDLIEHYIEYLAGLVLKGKLDPVAIFDLNDAKQELRRRGKVPPAKDQEMSERDYLEACIQSDMGNGKKGEQEPLLKKEKEIYDSPLSLVDEVESTVSTVSAIGPDELPPSYESNSQYGMHMVTCRVCQAMIDISGKRDQHVVKCCQCNEATVGTHTYAKSSGGIYIAYVGAFLLAILGFGRSIYYCTMKISMIEGPM</sequence>
<dbReference type="InterPro" id="IPR047540">
    <property type="entry name" value="BRcat_RBR_RNF31-like"/>
</dbReference>
<evidence type="ECO:0000256" key="2">
    <source>
        <dbReference type="ARBA" id="ARBA00004107"/>
    </source>
</evidence>
<protein>
    <recommendedName>
        <fullName evidence="4">phosphatidylinositol-4,5-bisphosphate 4-phosphatase</fullName>
        <ecNumber evidence="4">3.1.3.78</ecNumber>
    </recommendedName>
</protein>
<feature type="compositionally biased region" description="Polar residues" evidence="15">
    <location>
        <begin position="1677"/>
        <end position="1689"/>
    </location>
</feature>
<dbReference type="PANTHER" id="PTHR16004">
    <property type="entry name" value="RING FINGER PROTEIN 31-RELATED"/>
    <property type="match status" value="1"/>
</dbReference>
<feature type="region of interest" description="Disordered" evidence="15">
    <location>
        <begin position="1781"/>
        <end position="1806"/>
    </location>
</feature>
<feature type="compositionally biased region" description="Pro residues" evidence="15">
    <location>
        <begin position="264"/>
        <end position="275"/>
    </location>
</feature>
<keyword evidence="9" id="KW-0378">Hydrolase</keyword>
<feature type="compositionally biased region" description="Polar residues" evidence="15">
    <location>
        <begin position="1975"/>
        <end position="1985"/>
    </location>
</feature>
<dbReference type="EMBL" id="WNWW01000182">
    <property type="protein sequence ID" value="KAF3429067.1"/>
    <property type="molecule type" value="Genomic_DNA"/>
</dbReference>
<dbReference type="InterPro" id="IPR019178">
    <property type="entry name" value="PtdIns-P2-Ptase"/>
</dbReference>
<keyword evidence="11 16" id="KW-1133">Transmembrane helix</keyword>
<feature type="compositionally biased region" description="Basic and acidic residues" evidence="15">
    <location>
        <begin position="760"/>
        <end position="774"/>
    </location>
</feature>
<keyword evidence="5 16" id="KW-0812">Transmembrane</keyword>
<feature type="compositionally biased region" description="Basic and acidic residues" evidence="15">
    <location>
        <begin position="3055"/>
        <end position="3072"/>
    </location>
</feature>
<feature type="region of interest" description="Disordered" evidence="15">
    <location>
        <begin position="1975"/>
        <end position="1996"/>
    </location>
</feature>
<feature type="region of interest" description="Disordered" evidence="15">
    <location>
        <begin position="351"/>
        <end position="446"/>
    </location>
</feature>
<dbReference type="GO" id="GO:0070530">
    <property type="term" value="F:K63-linked polyubiquitin modification-dependent protein binding"/>
    <property type="evidence" value="ECO:0007669"/>
    <property type="project" value="TreeGrafter"/>
</dbReference>
<dbReference type="Gene3D" id="2.30.30.380">
    <property type="entry name" value="Zn-finger domain of Sec23/24"/>
    <property type="match status" value="1"/>
</dbReference>
<feature type="region of interest" description="Disordered" evidence="15">
    <location>
        <begin position="1"/>
        <end position="38"/>
    </location>
</feature>
<feature type="compositionally biased region" description="Polar residues" evidence="15">
    <location>
        <begin position="1541"/>
        <end position="1552"/>
    </location>
</feature>
<feature type="region of interest" description="Disordered" evidence="15">
    <location>
        <begin position="2626"/>
        <end position="2660"/>
    </location>
</feature>
<organism evidence="18 19">
    <name type="scientific">Frieseomelitta varia</name>
    <dbReference type="NCBI Taxonomy" id="561572"/>
    <lineage>
        <taxon>Eukaryota</taxon>
        <taxon>Metazoa</taxon>
        <taxon>Ecdysozoa</taxon>
        <taxon>Arthropoda</taxon>
        <taxon>Hexapoda</taxon>
        <taxon>Insecta</taxon>
        <taxon>Pterygota</taxon>
        <taxon>Neoptera</taxon>
        <taxon>Endopterygota</taxon>
        <taxon>Hymenoptera</taxon>
        <taxon>Apocrita</taxon>
        <taxon>Aculeata</taxon>
        <taxon>Apoidea</taxon>
        <taxon>Anthophila</taxon>
        <taxon>Apidae</taxon>
        <taxon>Frieseomelitta</taxon>
    </lineage>
</organism>
<keyword evidence="10" id="KW-0862">Zinc</keyword>
<proteinExistence type="predicted"/>
<dbReference type="SUPFAM" id="SSF57850">
    <property type="entry name" value="RING/U-box"/>
    <property type="match status" value="1"/>
</dbReference>
<feature type="compositionally biased region" description="Basic and acidic residues" evidence="15">
    <location>
        <begin position="1395"/>
        <end position="1405"/>
    </location>
</feature>
<dbReference type="InterPro" id="IPR032065">
    <property type="entry name" value="RNF31-UBA"/>
</dbReference>
<keyword evidence="12 16" id="KW-0472">Membrane</keyword>
<evidence type="ECO:0000313" key="19">
    <source>
        <dbReference type="Proteomes" id="UP000655588"/>
    </source>
</evidence>
<feature type="region of interest" description="Disordered" evidence="15">
    <location>
        <begin position="231"/>
        <end position="282"/>
    </location>
</feature>
<feature type="region of interest" description="Disordered" evidence="15">
    <location>
        <begin position="87"/>
        <end position="139"/>
    </location>
</feature>
<feature type="compositionally biased region" description="Acidic residues" evidence="15">
    <location>
        <begin position="406"/>
        <end position="415"/>
    </location>
</feature>
<feature type="compositionally biased region" description="Polar residues" evidence="15">
    <location>
        <begin position="1340"/>
        <end position="1358"/>
    </location>
</feature>
<feature type="compositionally biased region" description="Polar residues" evidence="15">
    <location>
        <begin position="2628"/>
        <end position="2644"/>
    </location>
</feature>
<evidence type="ECO:0000256" key="8">
    <source>
        <dbReference type="ARBA" id="ARBA00022771"/>
    </source>
</evidence>
<dbReference type="CDD" id="cd20337">
    <property type="entry name" value="BRcat_RBR_HOIP"/>
    <property type="match status" value="1"/>
</dbReference>
<feature type="compositionally biased region" description="Polar residues" evidence="15">
    <location>
        <begin position="1409"/>
        <end position="1424"/>
    </location>
</feature>
<feature type="compositionally biased region" description="Polar residues" evidence="15">
    <location>
        <begin position="2802"/>
        <end position="2823"/>
    </location>
</feature>
<evidence type="ECO:0000256" key="7">
    <source>
        <dbReference type="ARBA" id="ARBA00022753"/>
    </source>
</evidence>
<dbReference type="GO" id="GO:0071797">
    <property type="term" value="C:LUBAC complex"/>
    <property type="evidence" value="ECO:0007669"/>
    <property type="project" value="InterPro"/>
</dbReference>
<feature type="compositionally biased region" description="Basic and acidic residues" evidence="15">
    <location>
        <begin position="520"/>
        <end position="530"/>
    </location>
</feature>
<evidence type="ECO:0000259" key="17">
    <source>
        <dbReference type="PROSITE" id="PS50199"/>
    </source>
</evidence>
<gene>
    <name evidence="18" type="ORF">E2986_10407</name>
</gene>
<feature type="compositionally biased region" description="Basic and acidic residues" evidence="15">
    <location>
        <begin position="602"/>
        <end position="697"/>
    </location>
</feature>
<feature type="compositionally biased region" description="Polar residues" evidence="15">
    <location>
        <begin position="1604"/>
        <end position="1625"/>
    </location>
</feature>
<dbReference type="GO" id="GO:0046856">
    <property type="term" value="P:phosphatidylinositol dephosphorylation"/>
    <property type="evidence" value="ECO:0007669"/>
    <property type="project" value="InterPro"/>
</dbReference>
<feature type="domain" description="RanBP2-type" evidence="17">
    <location>
        <begin position="778"/>
        <end position="807"/>
    </location>
</feature>
<evidence type="ECO:0000256" key="3">
    <source>
        <dbReference type="ARBA" id="ARBA00004155"/>
    </source>
</evidence>
<feature type="compositionally biased region" description="Basic and acidic residues" evidence="15">
    <location>
        <begin position="1281"/>
        <end position="1293"/>
    </location>
</feature>
<feature type="region of interest" description="Disordered" evidence="15">
    <location>
        <begin position="1731"/>
        <end position="1751"/>
    </location>
</feature>
<evidence type="ECO:0000256" key="13">
    <source>
        <dbReference type="ARBA" id="ARBA00023228"/>
    </source>
</evidence>
<dbReference type="PANTHER" id="PTHR16004:SF2">
    <property type="entry name" value="E3 UBIQUITIN-PROTEIN LIGASE LUBEL"/>
    <property type="match status" value="1"/>
</dbReference>
<feature type="compositionally biased region" description="Basic residues" evidence="15">
    <location>
        <begin position="89"/>
        <end position="100"/>
    </location>
</feature>
<evidence type="ECO:0000256" key="5">
    <source>
        <dbReference type="ARBA" id="ARBA00022692"/>
    </source>
</evidence>
<feature type="compositionally biased region" description="Basic and acidic residues" evidence="15">
    <location>
        <begin position="708"/>
        <end position="753"/>
    </location>
</feature>
<feature type="region of interest" description="Disordered" evidence="15">
    <location>
        <begin position="3047"/>
        <end position="3119"/>
    </location>
</feature>
<dbReference type="CDD" id="cd19815">
    <property type="entry name" value="Bbox1_HOIP"/>
    <property type="match status" value="1"/>
</dbReference>
<dbReference type="InterPro" id="IPR001876">
    <property type="entry name" value="Znf_RanBP2"/>
</dbReference>
<keyword evidence="6" id="KW-0479">Metal-binding</keyword>
<dbReference type="GO" id="GO:0061630">
    <property type="term" value="F:ubiquitin protein ligase activity"/>
    <property type="evidence" value="ECO:0007669"/>
    <property type="project" value="TreeGrafter"/>
</dbReference>
<feature type="region of interest" description="Disordered" evidence="15">
    <location>
        <begin position="1339"/>
        <end position="1625"/>
    </location>
</feature>
<dbReference type="GO" id="GO:0034597">
    <property type="term" value="F:phosphatidylinositol-4,5-bisphosphate 4-phosphatase activity"/>
    <property type="evidence" value="ECO:0007669"/>
    <property type="project" value="UniProtKB-EC"/>
</dbReference>
<feature type="region of interest" description="Disordered" evidence="15">
    <location>
        <begin position="1819"/>
        <end position="1919"/>
    </location>
</feature>
<feature type="compositionally biased region" description="Polar residues" evidence="15">
    <location>
        <begin position="531"/>
        <end position="541"/>
    </location>
</feature>
<evidence type="ECO:0000256" key="15">
    <source>
        <dbReference type="SAM" id="MobiDB-lite"/>
    </source>
</evidence>
<dbReference type="EC" id="3.1.3.78" evidence="4"/>
<feature type="compositionally biased region" description="Acidic residues" evidence="15">
    <location>
        <begin position="2933"/>
        <end position="2950"/>
    </location>
</feature>
<accession>A0A833SI65</accession>
<feature type="compositionally biased region" description="Polar residues" evidence="15">
    <location>
        <begin position="1886"/>
        <end position="1918"/>
    </location>
</feature>
<keyword evidence="13" id="KW-0458">Lysosome</keyword>
<feature type="compositionally biased region" description="Basic and acidic residues" evidence="15">
    <location>
        <begin position="542"/>
        <end position="591"/>
    </location>
</feature>
<feature type="compositionally biased region" description="Basic and acidic residues" evidence="15">
    <location>
        <begin position="1359"/>
        <end position="1386"/>
    </location>
</feature>
<feature type="compositionally biased region" description="Basic and acidic residues" evidence="15">
    <location>
        <begin position="1819"/>
        <end position="1863"/>
    </location>
</feature>
<feature type="region of interest" description="Disordered" evidence="15">
    <location>
        <begin position="2597"/>
        <end position="2616"/>
    </location>
</feature>
<keyword evidence="8 14" id="KW-0863">Zinc-finger</keyword>
<feature type="region of interest" description="Disordered" evidence="15">
    <location>
        <begin position="2933"/>
        <end position="2990"/>
    </location>
</feature>
<dbReference type="Gene3D" id="6.10.140.1100">
    <property type="match status" value="1"/>
</dbReference>
<name>A0A833SI65_9HYME</name>
<dbReference type="GO" id="GO:0097039">
    <property type="term" value="P:protein linear polyubiquitination"/>
    <property type="evidence" value="ECO:0007669"/>
    <property type="project" value="TreeGrafter"/>
</dbReference>
<comment type="catalytic activity">
    <reaction evidence="1">
        <text>a 1,2-diacyl-sn-glycero-3-phospho-(1D-myo-inositol-4,5-bisphosphate) + H2O = a 1,2-diacyl-sn-glycero-3-phospho-(1D-myo-inositol-5-phosphate) + phosphate</text>
        <dbReference type="Rhea" id="RHEA:25674"/>
        <dbReference type="ChEBI" id="CHEBI:15377"/>
        <dbReference type="ChEBI" id="CHEBI:43474"/>
        <dbReference type="ChEBI" id="CHEBI:57795"/>
        <dbReference type="ChEBI" id="CHEBI:58456"/>
        <dbReference type="EC" id="3.1.3.78"/>
    </reaction>
</comment>
<evidence type="ECO:0000256" key="16">
    <source>
        <dbReference type="SAM" id="Phobius"/>
    </source>
</evidence>
<dbReference type="InterPro" id="IPR041031">
    <property type="entry name" value="RNF31_C"/>
</dbReference>
<feature type="region of interest" description="Disordered" evidence="15">
    <location>
        <begin position="2749"/>
        <end position="2904"/>
    </location>
</feature>
<evidence type="ECO:0000256" key="12">
    <source>
        <dbReference type="ARBA" id="ARBA00023136"/>
    </source>
</evidence>
<feature type="compositionally biased region" description="Acidic residues" evidence="15">
    <location>
        <begin position="2867"/>
        <end position="2878"/>
    </location>
</feature>
<dbReference type="SMART" id="SM00547">
    <property type="entry name" value="ZnF_RBZ"/>
    <property type="match status" value="1"/>
</dbReference>
<reference evidence="18" key="1">
    <citation type="submission" date="2019-11" db="EMBL/GenBank/DDBJ databases">
        <title>The nuclear and mitochondrial genomes of Frieseomelitta varia - a highly eusocial stingless bee (Meliponini) with a permanently sterile worker caste.</title>
        <authorList>
            <person name="Freitas F.C.P."/>
            <person name="Lourenco A.P."/>
            <person name="Nunes F.M.F."/>
            <person name="Paschoal A.R."/>
            <person name="Abreu F.C.P."/>
            <person name="Barbin F.O."/>
            <person name="Bataglia L."/>
            <person name="Cardoso-Junior C.A.M."/>
            <person name="Cervoni M.S."/>
            <person name="Silva S.R."/>
            <person name="Dalarmi F."/>
            <person name="Del Lama M.A."/>
            <person name="Depintor T.S."/>
            <person name="Ferreira K.M."/>
            <person name="Goria P.S."/>
            <person name="Jaskot M.C."/>
            <person name="Lago D.C."/>
            <person name="Luna-Lucena D."/>
            <person name="Moda L.M."/>
            <person name="Nascimento L."/>
            <person name="Pedrino M."/>
            <person name="Rabico F.O."/>
            <person name="Sanches F.C."/>
            <person name="Santos D.E."/>
            <person name="Santos C.G."/>
            <person name="Vieira J."/>
            <person name="Lopes T.F."/>
            <person name="Barchuk A.R."/>
            <person name="Hartfelder K."/>
            <person name="Simoes Z.L.P."/>
            <person name="Bitondi M.M.G."/>
            <person name="Pinheiro D.G."/>
        </authorList>
    </citation>
    <scope>NUCLEOTIDE SEQUENCE</scope>
    <source>
        <strain evidence="18">USP_RPSP 00005682</strain>
        <tissue evidence="18">Whole individual</tissue>
    </source>
</reference>
<feature type="compositionally biased region" description="Polar residues" evidence="15">
    <location>
        <begin position="2754"/>
        <end position="2764"/>
    </location>
</feature>
<dbReference type="GO" id="GO:0036435">
    <property type="term" value="F:K48-linked polyubiquitin modification-dependent protein binding"/>
    <property type="evidence" value="ECO:0007669"/>
    <property type="project" value="TreeGrafter"/>
</dbReference>
<dbReference type="Gene3D" id="1.10.8.10">
    <property type="entry name" value="DNA helicase RuvA subunit, C-terminal domain"/>
    <property type="match status" value="1"/>
</dbReference>
<dbReference type="PROSITE" id="PS01358">
    <property type="entry name" value="ZF_RANBP2_1"/>
    <property type="match status" value="1"/>
</dbReference>
<evidence type="ECO:0000256" key="1">
    <source>
        <dbReference type="ARBA" id="ARBA00001261"/>
    </source>
</evidence>
<dbReference type="PROSITE" id="PS50199">
    <property type="entry name" value="ZF_RANBP2_2"/>
    <property type="match status" value="1"/>
</dbReference>
<feature type="compositionally biased region" description="Polar residues" evidence="15">
    <location>
        <begin position="3073"/>
        <end position="3084"/>
    </location>
</feature>
<dbReference type="Proteomes" id="UP000655588">
    <property type="component" value="Unassembled WGS sequence"/>
</dbReference>
<feature type="compositionally biased region" description="Basic and acidic residues" evidence="15">
    <location>
        <begin position="1430"/>
        <end position="1452"/>
    </location>
</feature>
<feature type="region of interest" description="Disordered" evidence="15">
    <location>
        <begin position="2570"/>
        <end position="2592"/>
    </location>
</feature>
<evidence type="ECO:0000256" key="11">
    <source>
        <dbReference type="ARBA" id="ARBA00022989"/>
    </source>
</evidence>
<evidence type="ECO:0000256" key="9">
    <source>
        <dbReference type="ARBA" id="ARBA00022801"/>
    </source>
</evidence>
<comment type="caution">
    <text evidence="18">The sequence shown here is derived from an EMBL/GenBank/DDBJ whole genome shotgun (WGS) entry which is preliminary data.</text>
</comment>
<feature type="compositionally biased region" description="Polar residues" evidence="15">
    <location>
        <begin position="1267"/>
        <end position="1280"/>
    </location>
</feature>
<dbReference type="GO" id="GO:0008270">
    <property type="term" value="F:zinc ion binding"/>
    <property type="evidence" value="ECO:0007669"/>
    <property type="project" value="UniProtKB-KW"/>
</dbReference>
<feature type="compositionally biased region" description="Basic and acidic residues" evidence="15">
    <location>
        <begin position="1459"/>
        <end position="1483"/>
    </location>
</feature>
<dbReference type="Pfam" id="PF09788">
    <property type="entry name" value="Tmemb_55A"/>
    <property type="match status" value="1"/>
</dbReference>
<feature type="compositionally biased region" description="Polar residues" evidence="15">
    <location>
        <begin position="1865"/>
        <end position="1878"/>
    </location>
</feature>
<feature type="compositionally biased region" description="Basic and acidic residues" evidence="15">
    <location>
        <begin position="1518"/>
        <end position="1532"/>
    </location>
</feature>
<dbReference type="InterPro" id="IPR026254">
    <property type="entry name" value="RNF31-like"/>
</dbReference>
<feature type="compositionally biased region" description="Basic and acidic residues" evidence="15">
    <location>
        <begin position="2978"/>
        <end position="2990"/>
    </location>
</feature>
<evidence type="ECO:0000256" key="14">
    <source>
        <dbReference type="PROSITE-ProRule" id="PRU00322"/>
    </source>
</evidence>
<evidence type="ECO:0000313" key="18">
    <source>
        <dbReference type="EMBL" id="KAF3429067.1"/>
    </source>
</evidence>
<feature type="compositionally biased region" description="Basic and acidic residues" evidence="15">
    <location>
        <begin position="3085"/>
        <end position="3102"/>
    </location>
</feature>
<feature type="region of interest" description="Disordered" evidence="15">
    <location>
        <begin position="504"/>
        <end position="774"/>
    </location>
</feature>
<feature type="region of interest" description="Disordered" evidence="15">
    <location>
        <begin position="1660"/>
        <end position="1716"/>
    </location>
</feature>
<evidence type="ECO:0000256" key="6">
    <source>
        <dbReference type="ARBA" id="ARBA00022723"/>
    </source>
</evidence>
<dbReference type="GO" id="GO:1990450">
    <property type="term" value="F:linear polyubiquitin binding"/>
    <property type="evidence" value="ECO:0007669"/>
    <property type="project" value="TreeGrafter"/>
</dbReference>
<evidence type="ECO:0000256" key="10">
    <source>
        <dbReference type="ARBA" id="ARBA00022833"/>
    </source>
</evidence>
<keyword evidence="7" id="KW-0967">Endosome</keyword>
<feature type="compositionally biased region" description="Pro residues" evidence="15">
    <location>
        <begin position="17"/>
        <end position="27"/>
    </location>
</feature>
<feature type="region of interest" description="Disordered" evidence="15">
    <location>
        <begin position="1267"/>
        <end position="1293"/>
    </location>
</feature>
<comment type="subcellular location">
    <subcellularLocation>
        <location evidence="2">Late endosome membrane</location>
        <topology evidence="2">Multi-pass membrane protein</topology>
    </subcellularLocation>
    <subcellularLocation>
        <location evidence="3">Lysosome membrane</location>
        <topology evidence="3">Multi-pass membrane protein</topology>
    </subcellularLocation>
</comment>
<dbReference type="InterPro" id="IPR047543">
    <property type="entry name" value="Bbox1_RNF31-like"/>
</dbReference>
<feature type="region of interest" description="Disordered" evidence="15">
    <location>
        <begin position="3143"/>
        <end position="3166"/>
    </location>
</feature>
<dbReference type="Pfam" id="PF16678">
    <property type="entry name" value="UBA_HOIP"/>
    <property type="match status" value="1"/>
</dbReference>
<feature type="compositionally biased region" description="Basic residues" evidence="15">
    <location>
        <begin position="384"/>
        <end position="397"/>
    </location>
</feature>
<dbReference type="GO" id="GO:0005765">
    <property type="term" value="C:lysosomal membrane"/>
    <property type="evidence" value="ECO:0007669"/>
    <property type="project" value="UniProtKB-SubCell"/>
</dbReference>
<evidence type="ECO:0000256" key="4">
    <source>
        <dbReference type="ARBA" id="ARBA00012936"/>
    </source>
</evidence>
<dbReference type="Pfam" id="PF18091">
    <property type="entry name" value="E3_UbLigase_RBR"/>
    <property type="match status" value="1"/>
</dbReference>
<dbReference type="GO" id="GO:0031902">
    <property type="term" value="C:late endosome membrane"/>
    <property type="evidence" value="ECO:0007669"/>
    <property type="project" value="UniProtKB-SubCell"/>
</dbReference>